<organism evidence="1 2">
    <name type="scientific">Gossypium barbadense</name>
    <name type="common">Sea Island cotton</name>
    <name type="synonym">Hibiscus barbadensis</name>
    <dbReference type="NCBI Taxonomy" id="3634"/>
    <lineage>
        <taxon>Eukaryota</taxon>
        <taxon>Viridiplantae</taxon>
        <taxon>Streptophyta</taxon>
        <taxon>Embryophyta</taxon>
        <taxon>Tracheophyta</taxon>
        <taxon>Spermatophyta</taxon>
        <taxon>Magnoliopsida</taxon>
        <taxon>eudicotyledons</taxon>
        <taxon>Gunneridae</taxon>
        <taxon>Pentapetalae</taxon>
        <taxon>rosids</taxon>
        <taxon>malvids</taxon>
        <taxon>Malvales</taxon>
        <taxon>Malvaceae</taxon>
        <taxon>Malvoideae</taxon>
        <taxon>Gossypium</taxon>
    </lineage>
</organism>
<name>A0A2P5VN34_GOSBA</name>
<dbReference type="OrthoDB" id="1938374at2759"/>
<evidence type="ECO:0000313" key="1">
    <source>
        <dbReference type="EMBL" id="PPR80252.1"/>
    </source>
</evidence>
<protein>
    <submittedName>
        <fullName evidence="1">Uncharacterized protein</fullName>
    </submittedName>
</protein>
<proteinExistence type="predicted"/>
<dbReference type="Proteomes" id="UP000239757">
    <property type="component" value="Unassembled WGS sequence"/>
</dbReference>
<sequence length="128" mass="14855">MGQDWVLSPKGGVESSIPYDEVKAEFIESRHKQPIRKKEKGCNSLIKDVWGGLSGENMKMANKLRRLKGAIKEWNMKSDGNVDKKIKAIERKLSEWDDLGSSRKLNEVELEEVRRLDMELWDAIRIRE</sequence>
<dbReference type="AlphaFoldDB" id="A0A2P5VN34"/>
<gene>
    <name evidence="1" type="ORF">GOBAR_AA40462</name>
</gene>
<accession>A0A2P5VN34</accession>
<evidence type="ECO:0000313" key="2">
    <source>
        <dbReference type="Proteomes" id="UP000239757"/>
    </source>
</evidence>
<reference evidence="1 2" key="1">
    <citation type="submission" date="2015-01" db="EMBL/GenBank/DDBJ databases">
        <title>Genome of allotetraploid Gossypium barbadense reveals genomic plasticity and fiber elongation in cotton evolution.</title>
        <authorList>
            <person name="Chen X."/>
            <person name="Liu X."/>
            <person name="Zhao B."/>
            <person name="Zheng H."/>
            <person name="Hu Y."/>
            <person name="Lu G."/>
            <person name="Yang C."/>
            <person name="Chen J."/>
            <person name="Shan C."/>
            <person name="Zhang L."/>
            <person name="Zhou Y."/>
            <person name="Wang L."/>
            <person name="Guo W."/>
            <person name="Bai Y."/>
            <person name="Ruan J."/>
            <person name="Shangguan X."/>
            <person name="Mao Y."/>
            <person name="Jiang J."/>
            <person name="Zhu Y."/>
            <person name="Lei J."/>
            <person name="Kang H."/>
            <person name="Chen S."/>
            <person name="He X."/>
            <person name="Wang R."/>
            <person name="Wang Y."/>
            <person name="Chen J."/>
            <person name="Wang L."/>
            <person name="Yu S."/>
            <person name="Wang B."/>
            <person name="Wei J."/>
            <person name="Song S."/>
            <person name="Lu X."/>
            <person name="Gao Z."/>
            <person name="Gu W."/>
            <person name="Deng X."/>
            <person name="Ma D."/>
            <person name="Wang S."/>
            <person name="Liang W."/>
            <person name="Fang L."/>
            <person name="Cai C."/>
            <person name="Zhu X."/>
            <person name="Zhou B."/>
            <person name="Zhang Y."/>
            <person name="Chen Z."/>
            <person name="Xu S."/>
            <person name="Zhu R."/>
            <person name="Wang S."/>
            <person name="Zhang T."/>
            <person name="Zhao G."/>
        </authorList>
    </citation>
    <scope>NUCLEOTIDE SEQUENCE [LARGE SCALE GENOMIC DNA]</scope>
    <source>
        <strain evidence="2">cv. Xinhai21</strain>
        <tissue evidence="1">Leaf</tissue>
    </source>
</reference>
<dbReference type="EMBL" id="KZ671938">
    <property type="protein sequence ID" value="PPR80252.1"/>
    <property type="molecule type" value="Genomic_DNA"/>
</dbReference>